<accession>A0ABP8DV33</accession>
<name>A0ABP8DV33_9ACTN</name>
<evidence type="ECO:0000259" key="2">
    <source>
        <dbReference type="PROSITE" id="PS00624"/>
    </source>
</evidence>
<evidence type="ECO:0000313" key="4">
    <source>
        <dbReference type="Proteomes" id="UP001500620"/>
    </source>
</evidence>
<dbReference type="SUPFAM" id="SSF54373">
    <property type="entry name" value="FAD-linked reductases, C-terminal domain"/>
    <property type="match status" value="1"/>
</dbReference>
<dbReference type="InterPro" id="IPR012132">
    <property type="entry name" value="GMC_OxRdtase"/>
</dbReference>
<protein>
    <submittedName>
        <fullName evidence="3">GMC family oxidoreductase N-terminal domain-containing protein</fullName>
    </submittedName>
</protein>
<dbReference type="InterPro" id="IPR036188">
    <property type="entry name" value="FAD/NAD-bd_sf"/>
</dbReference>
<dbReference type="RefSeq" id="WP_345144061.1">
    <property type="nucleotide sequence ID" value="NZ_BAABAT010000084.1"/>
</dbReference>
<dbReference type="InterPro" id="IPR007867">
    <property type="entry name" value="GMC_OxRtase_C"/>
</dbReference>
<gene>
    <name evidence="3" type="ORF">GCM10022255_112730</name>
</gene>
<comment type="similarity">
    <text evidence="1">Belongs to the GMC oxidoreductase family.</text>
</comment>
<sequence length="508" mass="54763">MTEFDYLVVGGGTAGCVVATRLAENPAVSVGLIEWGPSDEHEPRARSIRRWAEMLEGEYDLDYRSVPQERGNSGIRQARLRILGGCSTANTMISWRPRVADLQEWVDLGADGWDAATLHPYFEQLQTPITPVPTQDQNPFVADVIRSASSALSLPVRSAWNEEDVIEGTGFFEIGYRPETNTRSSSSICYLHPAQRSCANLHVLLQTRALRLMLDGGNRAAGALIRTGQGATAEIFARKEVVVCAGAIDSPRVLQLSGIGPAAVLDAAGVGVRVDLPGVGGNLMDHAEGIVLWEVAEPPSRVCATGWDAGALLRLNPHGAHPDITMHFPVEAWVDHVVAHGVAMPPYYVAIAPNVAKPRSRGRVWITSADPDERPAIDYRYFTDPGRADEAVLVAAVRAARRIGDSEPMASQLRREVFPGPQATSDADISALARATHQTVYHVSGTCRMGAPDDALAVLDPELRVRGVRGLRVADASVFPTIPSVNPVVTVMITAEHAARLIRQDQSA</sequence>
<dbReference type="Pfam" id="PF00732">
    <property type="entry name" value="GMC_oxred_N"/>
    <property type="match status" value="1"/>
</dbReference>
<dbReference type="InterPro" id="IPR000172">
    <property type="entry name" value="GMC_OxRdtase_N"/>
</dbReference>
<organism evidence="3 4">
    <name type="scientific">Dactylosporangium darangshiense</name>
    <dbReference type="NCBI Taxonomy" id="579108"/>
    <lineage>
        <taxon>Bacteria</taxon>
        <taxon>Bacillati</taxon>
        <taxon>Actinomycetota</taxon>
        <taxon>Actinomycetes</taxon>
        <taxon>Micromonosporales</taxon>
        <taxon>Micromonosporaceae</taxon>
        <taxon>Dactylosporangium</taxon>
    </lineage>
</organism>
<dbReference type="Gene3D" id="3.50.50.60">
    <property type="entry name" value="FAD/NAD(P)-binding domain"/>
    <property type="match status" value="1"/>
</dbReference>
<dbReference type="PROSITE" id="PS00624">
    <property type="entry name" value="GMC_OXRED_2"/>
    <property type="match status" value="1"/>
</dbReference>
<dbReference type="SUPFAM" id="SSF51905">
    <property type="entry name" value="FAD/NAD(P)-binding domain"/>
    <property type="match status" value="1"/>
</dbReference>
<comment type="caution">
    <text evidence="3">The sequence shown here is derived from an EMBL/GenBank/DDBJ whole genome shotgun (WGS) entry which is preliminary data.</text>
</comment>
<dbReference type="Gene3D" id="3.30.410.40">
    <property type="match status" value="1"/>
</dbReference>
<evidence type="ECO:0000256" key="1">
    <source>
        <dbReference type="ARBA" id="ARBA00010790"/>
    </source>
</evidence>
<proteinExistence type="inferred from homology"/>
<feature type="domain" description="Glucose-methanol-choline oxidoreductase N-terminal" evidence="2">
    <location>
        <begin position="246"/>
        <end position="260"/>
    </location>
</feature>
<dbReference type="PIRSF" id="PIRSF000137">
    <property type="entry name" value="Alcohol_oxidase"/>
    <property type="match status" value="1"/>
</dbReference>
<dbReference type="PANTHER" id="PTHR11552:SF152">
    <property type="entry name" value="OXIDASE (CODA), PUTATIVE (AFU_ORTHOLOGUE AFUA_8G04090)-RELATED"/>
    <property type="match status" value="1"/>
</dbReference>
<dbReference type="Proteomes" id="UP001500620">
    <property type="component" value="Unassembled WGS sequence"/>
</dbReference>
<dbReference type="PANTHER" id="PTHR11552">
    <property type="entry name" value="GLUCOSE-METHANOL-CHOLINE GMC OXIDOREDUCTASE"/>
    <property type="match status" value="1"/>
</dbReference>
<dbReference type="Pfam" id="PF05199">
    <property type="entry name" value="GMC_oxred_C"/>
    <property type="match status" value="1"/>
</dbReference>
<reference evidence="4" key="1">
    <citation type="journal article" date="2019" name="Int. J. Syst. Evol. Microbiol.">
        <title>The Global Catalogue of Microorganisms (GCM) 10K type strain sequencing project: providing services to taxonomists for standard genome sequencing and annotation.</title>
        <authorList>
            <consortium name="The Broad Institute Genomics Platform"/>
            <consortium name="The Broad Institute Genome Sequencing Center for Infectious Disease"/>
            <person name="Wu L."/>
            <person name="Ma J."/>
        </authorList>
    </citation>
    <scope>NUCLEOTIDE SEQUENCE [LARGE SCALE GENOMIC DNA]</scope>
    <source>
        <strain evidence="4">JCM 17441</strain>
    </source>
</reference>
<dbReference type="EMBL" id="BAABAT010000084">
    <property type="protein sequence ID" value="GAA4263910.1"/>
    <property type="molecule type" value="Genomic_DNA"/>
</dbReference>
<evidence type="ECO:0000313" key="3">
    <source>
        <dbReference type="EMBL" id="GAA4263910.1"/>
    </source>
</evidence>
<keyword evidence="4" id="KW-1185">Reference proteome</keyword>